<dbReference type="Ensembl" id="ENSSRHT00000014195.1">
    <property type="protein sequence ID" value="ENSSRHP00000013712.1"/>
    <property type="gene ID" value="ENSSRHG00000007707.1"/>
</dbReference>
<evidence type="ECO:0000313" key="2">
    <source>
        <dbReference type="Proteomes" id="UP000472270"/>
    </source>
</evidence>
<reference evidence="1" key="2">
    <citation type="submission" date="2025-09" db="UniProtKB">
        <authorList>
            <consortium name="Ensembl"/>
        </authorList>
    </citation>
    <scope>IDENTIFICATION</scope>
</reference>
<proteinExistence type="predicted"/>
<dbReference type="InterPro" id="IPR015943">
    <property type="entry name" value="WD40/YVTN_repeat-like_dom_sf"/>
</dbReference>
<dbReference type="SUPFAM" id="SSF50978">
    <property type="entry name" value="WD40 repeat-like"/>
    <property type="match status" value="1"/>
</dbReference>
<dbReference type="Pfam" id="PF00400">
    <property type="entry name" value="WD40"/>
    <property type="match status" value="1"/>
</dbReference>
<keyword evidence="2" id="KW-1185">Reference proteome</keyword>
<dbReference type="AlphaFoldDB" id="A0A673GI51"/>
<dbReference type="InterPro" id="IPR001680">
    <property type="entry name" value="WD40_rpt"/>
</dbReference>
<name>A0A673GI51_9TELE</name>
<evidence type="ECO:0000313" key="1">
    <source>
        <dbReference type="Ensembl" id="ENSSRHP00000013712.1"/>
    </source>
</evidence>
<protein>
    <submittedName>
        <fullName evidence="1">Uncharacterized protein</fullName>
    </submittedName>
</protein>
<dbReference type="InterPro" id="IPR036322">
    <property type="entry name" value="WD40_repeat_dom_sf"/>
</dbReference>
<dbReference type="Proteomes" id="UP000472270">
    <property type="component" value="Unassembled WGS sequence"/>
</dbReference>
<accession>A0A673GI51</accession>
<dbReference type="Gene3D" id="2.130.10.10">
    <property type="entry name" value="YVTN repeat-like/Quinoprotein amine dehydrogenase"/>
    <property type="match status" value="1"/>
</dbReference>
<sequence length="143" mass="15564">MRFKDGQIPCEVNSDTSADISHLCDIAADPLVKSLRLHSDAVLCLASDDQYILSGSKDQMHFSVLFTPLGDNRGLLHTFSMHNSSLTPISQFSIRRSLVTGVHYSPGAVYTCSSDRTIKVHLPCAPPKKLCTLHHQAGVNGVC</sequence>
<reference evidence="1" key="1">
    <citation type="submission" date="2025-08" db="UniProtKB">
        <authorList>
            <consortium name="Ensembl"/>
        </authorList>
    </citation>
    <scope>IDENTIFICATION</scope>
</reference>
<organism evidence="1 2">
    <name type="scientific">Sinocyclocheilus rhinocerous</name>
    <dbReference type="NCBI Taxonomy" id="307959"/>
    <lineage>
        <taxon>Eukaryota</taxon>
        <taxon>Metazoa</taxon>
        <taxon>Chordata</taxon>
        <taxon>Craniata</taxon>
        <taxon>Vertebrata</taxon>
        <taxon>Euteleostomi</taxon>
        <taxon>Actinopterygii</taxon>
        <taxon>Neopterygii</taxon>
        <taxon>Teleostei</taxon>
        <taxon>Ostariophysi</taxon>
        <taxon>Cypriniformes</taxon>
        <taxon>Cyprinidae</taxon>
        <taxon>Cyprininae</taxon>
        <taxon>Sinocyclocheilus</taxon>
    </lineage>
</organism>